<comment type="caution">
    <text evidence="1">The sequence shown here is derived from an EMBL/GenBank/DDBJ whole genome shotgun (WGS) entry which is preliminary data.</text>
</comment>
<gene>
    <name evidence="1" type="ORF">GOMPHAMPRED_000721</name>
</gene>
<evidence type="ECO:0000313" key="2">
    <source>
        <dbReference type="Proteomes" id="UP000664169"/>
    </source>
</evidence>
<organism evidence="1 2">
    <name type="scientific">Gomphillus americanus</name>
    <dbReference type="NCBI Taxonomy" id="1940652"/>
    <lineage>
        <taxon>Eukaryota</taxon>
        <taxon>Fungi</taxon>
        <taxon>Dikarya</taxon>
        <taxon>Ascomycota</taxon>
        <taxon>Pezizomycotina</taxon>
        <taxon>Lecanoromycetes</taxon>
        <taxon>OSLEUM clade</taxon>
        <taxon>Ostropomycetidae</taxon>
        <taxon>Ostropales</taxon>
        <taxon>Graphidaceae</taxon>
        <taxon>Gomphilloideae</taxon>
        <taxon>Gomphillus</taxon>
    </lineage>
</organism>
<dbReference type="EMBL" id="CAJPDQ010000010">
    <property type="protein sequence ID" value="CAF9915365.1"/>
    <property type="molecule type" value="Genomic_DNA"/>
</dbReference>
<accession>A0A8H3IGZ6</accession>
<name>A0A8H3IGZ6_9LECA</name>
<proteinExistence type="predicted"/>
<dbReference type="Proteomes" id="UP000664169">
    <property type="component" value="Unassembled WGS sequence"/>
</dbReference>
<reference evidence="1" key="1">
    <citation type="submission" date="2021-03" db="EMBL/GenBank/DDBJ databases">
        <authorList>
            <person name="Tagirdzhanova G."/>
        </authorList>
    </citation>
    <scope>NUCLEOTIDE SEQUENCE</scope>
</reference>
<dbReference type="AlphaFoldDB" id="A0A8H3IGZ6"/>
<evidence type="ECO:0000313" key="1">
    <source>
        <dbReference type="EMBL" id="CAF9915365.1"/>
    </source>
</evidence>
<sequence length="109" mass="11975">MNTTAGVLGANAAGIAVEVAAINCAKKKNDEKWRDTAEGAAAKYMQDQLGGIRVDLQNVAGQVHSLNLPNLTQQVQALRISHTQIISQWEEMQRSMRQEEARQQDVDTT</sequence>
<protein>
    <submittedName>
        <fullName evidence="1">Uncharacterized protein</fullName>
    </submittedName>
</protein>
<keyword evidence="2" id="KW-1185">Reference proteome</keyword>